<accession>A0ABU2ZWA5</accession>
<evidence type="ECO:0000313" key="12">
    <source>
        <dbReference type="EMBL" id="MDT0602212.1"/>
    </source>
</evidence>
<keyword evidence="13" id="KW-1185">Reference proteome</keyword>
<dbReference type="Proteomes" id="UP001266357">
    <property type="component" value="Unassembled WGS sequence"/>
</dbReference>
<sequence length="252" mass="29099">MSLQIQQPFAKSGAGYFIKGFDLIKLKGIKRFVFIPLVINLILFSAAFYLLIEQLDVYMLELQNWLPESLSWLTSTVWLISLLFLLVMFSFVFSSVTNWIAAPFNGLLAEKMEALLTKDTPPPGSAIDIIKDVPRTLSREWCKFRYYLPRAIGFFILYWLLPIIGQVLWFLFLAWMMAIQYKDYPFDNHKINFNEMKSALIKQKGLSYSFGITTAVFSMIPLINLVVMPVAICGATALWVDHYRDDFIKSNQ</sequence>
<dbReference type="Pfam" id="PF07264">
    <property type="entry name" value="EI24"/>
    <property type="match status" value="1"/>
</dbReference>
<evidence type="ECO:0000256" key="10">
    <source>
        <dbReference type="ARBA" id="ARBA00023192"/>
    </source>
</evidence>
<evidence type="ECO:0000256" key="5">
    <source>
        <dbReference type="ARBA" id="ARBA00022605"/>
    </source>
</evidence>
<evidence type="ECO:0000256" key="11">
    <source>
        <dbReference type="HAMAP-Rule" id="MF_00468"/>
    </source>
</evidence>
<evidence type="ECO:0000313" key="13">
    <source>
        <dbReference type="Proteomes" id="UP001266357"/>
    </source>
</evidence>
<dbReference type="EMBL" id="JAVRIF010000001">
    <property type="protein sequence ID" value="MDT0602212.1"/>
    <property type="molecule type" value="Genomic_DNA"/>
</dbReference>
<dbReference type="InterPro" id="IPR059112">
    <property type="entry name" value="CysZ/EI24"/>
</dbReference>
<keyword evidence="5 11" id="KW-0028">Amino-acid biosynthesis</keyword>
<evidence type="ECO:0000256" key="4">
    <source>
        <dbReference type="ARBA" id="ARBA00022519"/>
    </source>
</evidence>
<evidence type="ECO:0000256" key="2">
    <source>
        <dbReference type="ARBA" id="ARBA00022448"/>
    </source>
</evidence>
<dbReference type="PANTHER" id="PTHR37468">
    <property type="entry name" value="SULFATE TRANSPORTER CYSZ"/>
    <property type="match status" value="1"/>
</dbReference>
<organism evidence="12 13">
    <name type="scientific">Thalassotalea castellviae</name>
    <dbReference type="NCBI Taxonomy" id="3075612"/>
    <lineage>
        <taxon>Bacteria</taxon>
        <taxon>Pseudomonadati</taxon>
        <taxon>Pseudomonadota</taxon>
        <taxon>Gammaproteobacteria</taxon>
        <taxon>Alteromonadales</taxon>
        <taxon>Colwelliaceae</taxon>
        <taxon>Thalassotalea</taxon>
    </lineage>
</organism>
<comment type="caution">
    <text evidence="12">The sequence shown here is derived from an EMBL/GenBank/DDBJ whole genome shotgun (WGS) entry which is preliminary data.</text>
</comment>
<comment type="similarity">
    <text evidence="11">Belongs to the CysZ family.</text>
</comment>
<feature type="transmembrane region" description="Helical" evidence="11">
    <location>
        <begin position="215"/>
        <end position="240"/>
    </location>
</feature>
<keyword evidence="2 11" id="KW-0813">Transport</keyword>
<evidence type="ECO:0000256" key="7">
    <source>
        <dbReference type="ARBA" id="ARBA00022989"/>
    </source>
</evidence>
<evidence type="ECO:0000256" key="1">
    <source>
        <dbReference type="ARBA" id="ARBA00004141"/>
    </source>
</evidence>
<evidence type="ECO:0000256" key="6">
    <source>
        <dbReference type="ARBA" id="ARBA00022692"/>
    </source>
</evidence>
<keyword evidence="4 11" id="KW-0997">Cell inner membrane</keyword>
<keyword evidence="7 11" id="KW-1133">Transmembrane helix</keyword>
<feature type="transmembrane region" description="Helical" evidence="11">
    <location>
        <begin position="32"/>
        <end position="52"/>
    </location>
</feature>
<evidence type="ECO:0000256" key="9">
    <source>
        <dbReference type="ARBA" id="ARBA00023136"/>
    </source>
</evidence>
<dbReference type="PANTHER" id="PTHR37468:SF1">
    <property type="entry name" value="SULFATE TRANSPORTER CYSZ"/>
    <property type="match status" value="1"/>
</dbReference>
<keyword evidence="3 11" id="KW-1003">Cell membrane</keyword>
<dbReference type="InterPro" id="IPR050480">
    <property type="entry name" value="CysZ-like"/>
</dbReference>
<reference evidence="12 13" key="1">
    <citation type="submission" date="2023-09" db="EMBL/GenBank/DDBJ databases">
        <authorList>
            <person name="Rey-Velasco X."/>
        </authorList>
    </citation>
    <scope>NUCLEOTIDE SEQUENCE [LARGE SCALE GENOMIC DNA]</scope>
    <source>
        <strain evidence="12 13">W431</strain>
    </source>
</reference>
<dbReference type="HAMAP" id="MF_00468">
    <property type="entry name" value="CysZ"/>
    <property type="match status" value="1"/>
</dbReference>
<dbReference type="NCBIfam" id="NF003433">
    <property type="entry name" value="PRK04949.1"/>
    <property type="match status" value="1"/>
</dbReference>
<keyword evidence="8 11" id="KW-0764">Sulfate transport</keyword>
<keyword evidence="9 11" id="KW-0472">Membrane</keyword>
<evidence type="ECO:0000256" key="3">
    <source>
        <dbReference type="ARBA" id="ARBA00022475"/>
    </source>
</evidence>
<comment type="function">
    <text evidence="11">High affinity, high specificity proton-dependent sulfate transporter, which mediates sulfate uptake. Provides the sulfur source for the cysteine synthesis pathway.</text>
</comment>
<dbReference type="RefSeq" id="WP_311576027.1">
    <property type="nucleotide sequence ID" value="NZ_JAVRIF010000001.1"/>
</dbReference>
<gene>
    <name evidence="11 12" type="primary">cysZ</name>
    <name evidence="12" type="ORF">RM573_01230</name>
</gene>
<protein>
    <recommendedName>
        <fullName evidence="11">Sulfate transporter CysZ</fullName>
    </recommendedName>
</protein>
<feature type="transmembrane region" description="Helical" evidence="11">
    <location>
        <begin position="72"/>
        <end position="93"/>
    </location>
</feature>
<keyword evidence="10 11" id="KW-0198">Cysteine biosynthesis</keyword>
<name>A0ABU2ZWA5_9GAMM</name>
<dbReference type="InterPro" id="IPR022985">
    <property type="entry name" value="Sulfate_CysZ"/>
</dbReference>
<proteinExistence type="inferred from homology"/>
<comment type="subcellular location">
    <subcellularLocation>
        <location evidence="11">Cell inner membrane</location>
        <topology evidence="11">Multi-pass membrane protein</topology>
    </subcellularLocation>
    <subcellularLocation>
        <location evidence="1">Membrane</location>
        <topology evidence="1">Multi-pass membrane protein</topology>
    </subcellularLocation>
</comment>
<feature type="transmembrane region" description="Helical" evidence="11">
    <location>
        <begin position="152"/>
        <end position="178"/>
    </location>
</feature>
<evidence type="ECO:0000256" key="8">
    <source>
        <dbReference type="ARBA" id="ARBA00023032"/>
    </source>
</evidence>
<keyword evidence="6 11" id="KW-0812">Transmembrane</keyword>